<evidence type="ECO:0000256" key="10">
    <source>
        <dbReference type="RuleBase" id="RU003545"/>
    </source>
</evidence>
<dbReference type="GO" id="GO:0000036">
    <property type="term" value="F:acyl carrier activity"/>
    <property type="evidence" value="ECO:0007669"/>
    <property type="project" value="UniProtKB-UniRule"/>
</dbReference>
<keyword evidence="13" id="KW-1185">Reference proteome</keyword>
<organism evidence="12 13">
    <name type="scientific">Oceanobacillus sojae</name>
    <dbReference type="NCBI Taxonomy" id="582851"/>
    <lineage>
        <taxon>Bacteria</taxon>
        <taxon>Bacillati</taxon>
        <taxon>Bacillota</taxon>
        <taxon>Bacilli</taxon>
        <taxon>Bacillales</taxon>
        <taxon>Bacillaceae</taxon>
        <taxon>Oceanobacillus</taxon>
    </lineage>
</organism>
<dbReference type="STRING" id="582851.GCA_900162665_00357"/>
<dbReference type="NCBIfam" id="NF002148">
    <property type="entry name" value="PRK00982.1-2"/>
    <property type="match status" value="1"/>
</dbReference>
<accession>A0A511ZGF8</accession>
<evidence type="ECO:0000256" key="7">
    <source>
        <dbReference type="ARBA" id="ARBA00023160"/>
    </source>
</evidence>
<dbReference type="OrthoDB" id="9804551at2"/>
<dbReference type="Gene3D" id="1.10.1200.10">
    <property type="entry name" value="ACP-like"/>
    <property type="match status" value="1"/>
</dbReference>
<keyword evidence="2 8" id="KW-0596">Phosphopantetheine</keyword>
<dbReference type="PROSITE" id="PS50075">
    <property type="entry name" value="CARRIER"/>
    <property type="match status" value="1"/>
</dbReference>
<gene>
    <name evidence="8 12" type="primary">acpP</name>
    <name evidence="12" type="ORF">OSO01_12720</name>
</gene>
<dbReference type="NCBIfam" id="NF002150">
    <property type="entry name" value="PRK00982.1-4"/>
    <property type="match status" value="1"/>
</dbReference>
<dbReference type="PANTHER" id="PTHR20863:SF76">
    <property type="entry name" value="CARRIER DOMAIN-CONTAINING PROTEIN"/>
    <property type="match status" value="1"/>
</dbReference>
<name>A0A511ZGF8_9BACI</name>
<dbReference type="GO" id="GO:0005829">
    <property type="term" value="C:cytosol"/>
    <property type="evidence" value="ECO:0007669"/>
    <property type="project" value="TreeGrafter"/>
</dbReference>
<sequence length="77" mass="8639">MADVFEQVKSIIADRLDVDEEKVVLEASFKDDLEADSLDVVELVMELEDEFDIEIADEDAEKINTVGDAVDYINSKS</sequence>
<reference evidence="12 13" key="1">
    <citation type="submission" date="2019-07" db="EMBL/GenBank/DDBJ databases">
        <title>Whole genome shotgun sequence of Oceanobacillus sojae NBRC 105379.</title>
        <authorList>
            <person name="Hosoyama A."/>
            <person name="Uohara A."/>
            <person name="Ohji S."/>
            <person name="Ichikawa N."/>
        </authorList>
    </citation>
    <scope>NUCLEOTIDE SEQUENCE [LARGE SCALE GENOMIC DNA]</scope>
    <source>
        <strain evidence="12 13">NBRC 105379</strain>
    </source>
</reference>
<evidence type="ECO:0000313" key="12">
    <source>
        <dbReference type="EMBL" id="GEN86533.1"/>
    </source>
</evidence>
<dbReference type="AlphaFoldDB" id="A0A511ZGF8"/>
<dbReference type="UniPathway" id="UPA00094"/>
<evidence type="ECO:0000256" key="9">
    <source>
        <dbReference type="NCBIfam" id="TIGR00517"/>
    </source>
</evidence>
<keyword evidence="3 8" id="KW-0444">Lipid biosynthesis</keyword>
<dbReference type="InterPro" id="IPR009081">
    <property type="entry name" value="PP-bd_ACP"/>
</dbReference>
<dbReference type="SUPFAM" id="SSF47336">
    <property type="entry name" value="ACP-like"/>
    <property type="match status" value="1"/>
</dbReference>
<evidence type="ECO:0000256" key="6">
    <source>
        <dbReference type="ARBA" id="ARBA00023098"/>
    </source>
</evidence>
<comment type="subcellular location">
    <subcellularLocation>
        <location evidence="8">Cytoplasm</location>
    </subcellularLocation>
</comment>
<keyword evidence="7 8" id="KW-0275">Fatty acid biosynthesis</keyword>
<evidence type="ECO:0000313" key="13">
    <source>
        <dbReference type="Proteomes" id="UP000321558"/>
    </source>
</evidence>
<dbReference type="Proteomes" id="UP000321558">
    <property type="component" value="Unassembled WGS sequence"/>
</dbReference>
<dbReference type="EMBL" id="BJYM01000004">
    <property type="protein sequence ID" value="GEN86533.1"/>
    <property type="molecule type" value="Genomic_DNA"/>
</dbReference>
<evidence type="ECO:0000256" key="2">
    <source>
        <dbReference type="ARBA" id="ARBA00022450"/>
    </source>
</evidence>
<dbReference type="NCBIfam" id="NF002151">
    <property type="entry name" value="PRK00982.1-5"/>
    <property type="match status" value="1"/>
</dbReference>
<protein>
    <recommendedName>
        <fullName evidence="8 9">Acyl carrier protein</fullName>
        <shortName evidence="8">ACP</shortName>
    </recommendedName>
</protein>
<dbReference type="RefSeq" id="WP_077601135.1">
    <property type="nucleotide sequence ID" value="NZ_BJYM01000004.1"/>
</dbReference>
<evidence type="ECO:0000256" key="8">
    <source>
        <dbReference type="HAMAP-Rule" id="MF_01217"/>
    </source>
</evidence>
<evidence type="ECO:0000256" key="3">
    <source>
        <dbReference type="ARBA" id="ARBA00022516"/>
    </source>
</evidence>
<comment type="caution">
    <text evidence="12">The sequence shown here is derived from an EMBL/GenBank/DDBJ whole genome shotgun (WGS) entry which is preliminary data.</text>
</comment>
<dbReference type="PANTHER" id="PTHR20863">
    <property type="entry name" value="ACYL CARRIER PROTEIN"/>
    <property type="match status" value="1"/>
</dbReference>
<dbReference type="GO" id="GO:0000035">
    <property type="term" value="F:acyl binding"/>
    <property type="evidence" value="ECO:0007669"/>
    <property type="project" value="TreeGrafter"/>
</dbReference>
<keyword evidence="5 8" id="KW-0276">Fatty acid metabolism</keyword>
<dbReference type="GO" id="GO:0009245">
    <property type="term" value="P:lipid A biosynthetic process"/>
    <property type="evidence" value="ECO:0007669"/>
    <property type="project" value="TreeGrafter"/>
</dbReference>
<dbReference type="GO" id="GO:0016020">
    <property type="term" value="C:membrane"/>
    <property type="evidence" value="ECO:0007669"/>
    <property type="project" value="GOC"/>
</dbReference>
<evidence type="ECO:0000256" key="5">
    <source>
        <dbReference type="ARBA" id="ARBA00022832"/>
    </source>
</evidence>
<comment type="similarity">
    <text evidence="8">Belongs to the acyl carrier protein (ACP) family.</text>
</comment>
<comment type="pathway">
    <text evidence="8 10">Lipid metabolism; fatty acid biosynthesis.</text>
</comment>
<proteinExistence type="inferred from homology"/>
<comment type="PTM">
    <text evidence="8">4'-phosphopantetheine is transferred from CoA to a specific serine of apo-ACP by AcpS. This modification is essential for activity because fatty acids are bound in thioester linkage to the sulfhydryl of the prosthetic group.</text>
</comment>
<dbReference type="NCBIfam" id="TIGR00517">
    <property type="entry name" value="acyl_carrier"/>
    <property type="match status" value="1"/>
</dbReference>
<dbReference type="Pfam" id="PF00550">
    <property type="entry name" value="PP-binding"/>
    <property type="match status" value="1"/>
</dbReference>
<keyword evidence="4 8" id="KW-0597">Phosphoprotein</keyword>
<dbReference type="FunFam" id="1.10.1200.10:FF:000001">
    <property type="entry name" value="Acyl carrier protein"/>
    <property type="match status" value="1"/>
</dbReference>
<evidence type="ECO:0000259" key="11">
    <source>
        <dbReference type="PROSITE" id="PS50075"/>
    </source>
</evidence>
<dbReference type="InterPro" id="IPR003231">
    <property type="entry name" value="ACP"/>
</dbReference>
<evidence type="ECO:0000256" key="1">
    <source>
        <dbReference type="ARBA" id="ARBA00003180"/>
    </source>
</evidence>
<keyword evidence="8" id="KW-0963">Cytoplasm</keyword>
<evidence type="ECO:0000256" key="4">
    <source>
        <dbReference type="ARBA" id="ARBA00022553"/>
    </source>
</evidence>
<dbReference type="HAMAP" id="MF_01217">
    <property type="entry name" value="Acyl_carrier"/>
    <property type="match status" value="1"/>
</dbReference>
<feature type="modified residue" description="O-(pantetheine 4'-phosphoryl)serine" evidence="8">
    <location>
        <position position="37"/>
    </location>
</feature>
<feature type="domain" description="Carrier" evidence="11">
    <location>
        <begin position="2"/>
        <end position="77"/>
    </location>
</feature>
<dbReference type="InterPro" id="IPR036736">
    <property type="entry name" value="ACP-like_sf"/>
</dbReference>
<comment type="PTM">
    <text evidence="10">4'-phosphopantetheine is transferred from CoA to a specific serine of apo-ACP by acpS.</text>
</comment>
<comment type="function">
    <text evidence="1 8 10">Carrier of the growing fatty acid chain in fatty acid biosynthesis.</text>
</comment>
<keyword evidence="6 8" id="KW-0443">Lipid metabolism</keyword>